<dbReference type="Proteomes" id="UP001056384">
    <property type="component" value="Chromosome 7"/>
</dbReference>
<name>A0A9Q9B2E4_9PEZI</name>
<dbReference type="AlphaFoldDB" id="A0A9Q9B2E4"/>
<keyword evidence="2" id="KW-1185">Reference proteome</keyword>
<reference evidence="1" key="1">
    <citation type="submission" date="2022-06" db="EMBL/GenBank/DDBJ databases">
        <title>Complete genome sequences of two strains of the flax pathogen Septoria linicola.</title>
        <authorList>
            <person name="Lapalu N."/>
            <person name="Simon A."/>
            <person name="Demenou B."/>
            <person name="Paumier D."/>
            <person name="Guillot M.-P."/>
            <person name="Gout L."/>
            <person name="Valade R."/>
        </authorList>
    </citation>
    <scope>NUCLEOTIDE SEQUENCE</scope>
    <source>
        <strain evidence="1">SE15195</strain>
    </source>
</reference>
<evidence type="ECO:0000313" key="2">
    <source>
        <dbReference type="Proteomes" id="UP001056384"/>
    </source>
</evidence>
<evidence type="ECO:0000313" key="1">
    <source>
        <dbReference type="EMBL" id="USW55106.1"/>
    </source>
</evidence>
<dbReference type="EMBL" id="CP099424">
    <property type="protein sequence ID" value="USW55106.1"/>
    <property type="molecule type" value="Genomic_DNA"/>
</dbReference>
<sequence length="383" mass="44253">MPHFRQEDLSNLCDFWKFVDPSSTSPENMSAYLDKKLVDLGPKVNRTPLRILQAISLHERALQVLPKNDLHLRLQQGLPLYETWKTSEIERCCLSRTKMSLTGPSSMRRLNALAILNEADANRGFACFEKLPREIRLIIYEYHFAHLCEPTKVHGPLWAATLKDRIETNEFPQPPLTKVSRNGREEALDLWYRTLETTIVMCCDDLHHEYAPMAPLVNGAVYRPFSLIWRIREKTMHLTQSVHFDTENFLRSIRLNSISSALRKVRIVGLLQIDFIGYFEGEFDSVAIPWEYTICLSSKRQVSASSRAISSVPAEQRWASRLLQMNVIILANTTVQEVVDDALDDYTKRIAHPEHGLQLDDVDALLNLFRIWIVVQDEFVEDF</sequence>
<organism evidence="1 2">
    <name type="scientific">Septoria linicola</name>
    <dbReference type="NCBI Taxonomy" id="215465"/>
    <lineage>
        <taxon>Eukaryota</taxon>
        <taxon>Fungi</taxon>
        <taxon>Dikarya</taxon>
        <taxon>Ascomycota</taxon>
        <taxon>Pezizomycotina</taxon>
        <taxon>Dothideomycetes</taxon>
        <taxon>Dothideomycetidae</taxon>
        <taxon>Mycosphaerellales</taxon>
        <taxon>Mycosphaerellaceae</taxon>
        <taxon>Septoria</taxon>
    </lineage>
</organism>
<protein>
    <submittedName>
        <fullName evidence="1">Uncharacterized protein</fullName>
    </submittedName>
</protein>
<gene>
    <name evidence="1" type="ORF">Slin15195_G084250</name>
</gene>
<proteinExistence type="predicted"/>
<accession>A0A9Q9B2E4</accession>